<reference evidence="2 3" key="1">
    <citation type="journal article" date="2023" name="Elife">
        <title>Identification of key yeast species and microbe-microbe interactions impacting larval growth of Drosophila in the wild.</title>
        <authorList>
            <person name="Mure A."/>
            <person name="Sugiura Y."/>
            <person name="Maeda R."/>
            <person name="Honda K."/>
            <person name="Sakurai N."/>
            <person name="Takahashi Y."/>
            <person name="Watada M."/>
            <person name="Katoh T."/>
            <person name="Gotoh A."/>
            <person name="Gotoh Y."/>
            <person name="Taniguchi I."/>
            <person name="Nakamura K."/>
            <person name="Hayashi T."/>
            <person name="Katayama T."/>
            <person name="Uemura T."/>
            <person name="Hattori Y."/>
        </authorList>
    </citation>
    <scope>NUCLEOTIDE SEQUENCE [LARGE SCALE GENOMIC DNA]</scope>
    <source>
        <strain evidence="2 3">PK-24</strain>
    </source>
</reference>
<sequence>MEKTTISICDQCNEPFVEDTRDSKNNEDIKDTIFDDFEKLFFSDYININDIHKVFLETVYSRSEEREANLMNRIIELESENNHMMENTRTKEKNEDLVKDYNQLVDSFNTIKAQFFEKDVKLEILKKYEEEIKIELLPIDIIHMLNLLRKINQPPLNNDNILSYLKIINESIGNIALNYMFEKKLDAYICAKKRDEEYWGNA</sequence>
<proteinExistence type="predicted"/>
<organism evidence="2 3">
    <name type="scientific">Pichia kluyveri</name>
    <name type="common">Yeast</name>
    <dbReference type="NCBI Taxonomy" id="36015"/>
    <lineage>
        <taxon>Eukaryota</taxon>
        <taxon>Fungi</taxon>
        <taxon>Dikarya</taxon>
        <taxon>Ascomycota</taxon>
        <taxon>Saccharomycotina</taxon>
        <taxon>Pichiomycetes</taxon>
        <taxon>Pichiales</taxon>
        <taxon>Pichiaceae</taxon>
        <taxon>Pichia</taxon>
    </lineage>
</organism>
<dbReference type="AlphaFoldDB" id="A0AAV5R6I7"/>
<evidence type="ECO:0000313" key="2">
    <source>
        <dbReference type="EMBL" id="GMM46264.1"/>
    </source>
</evidence>
<accession>A0AAV5R6I7</accession>
<feature type="coiled-coil region" evidence="1">
    <location>
        <begin position="60"/>
        <end position="87"/>
    </location>
</feature>
<comment type="caution">
    <text evidence="2">The sequence shown here is derived from an EMBL/GenBank/DDBJ whole genome shotgun (WGS) entry which is preliminary data.</text>
</comment>
<name>A0AAV5R6I7_PICKL</name>
<dbReference type="Proteomes" id="UP001378960">
    <property type="component" value="Unassembled WGS sequence"/>
</dbReference>
<protein>
    <submittedName>
        <fullName evidence="2">Uncharacterized protein</fullName>
    </submittedName>
</protein>
<keyword evidence="3" id="KW-1185">Reference proteome</keyword>
<evidence type="ECO:0000256" key="1">
    <source>
        <dbReference type="SAM" id="Coils"/>
    </source>
</evidence>
<dbReference type="EMBL" id="BTGB01000003">
    <property type="protein sequence ID" value="GMM46264.1"/>
    <property type="molecule type" value="Genomic_DNA"/>
</dbReference>
<gene>
    <name evidence="2" type="ORF">DAPK24_028390</name>
</gene>
<evidence type="ECO:0000313" key="3">
    <source>
        <dbReference type="Proteomes" id="UP001378960"/>
    </source>
</evidence>
<keyword evidence="1" id="KW-0175">Coiled coil</keyword>